<dbReference type="EMBL" id="CAADHO010000002">
    <property type="protein sequence ID" value="VFQ43594.1"/>
    <property type="molecule type" value="Genomic_DNA"/>
</dbReference>
<keyword evidence="3" id="KW-0813">Transport</keyword>
<evidence type="ECO:0000256" key="3">
    <source>
        <dbReference type="ARBA" id="ARBA00022448"/>
    </source>
</evidence>
<dbReference type="Pfam" id="PF02321">
    <property type="entry name" value="OEP"/>
    <property type="match status" value="2"/>
</dbReference>
<evidence type="ECO:0000313" key="10">
    <source>
        <dbReference type="Proteomes" id="UP000507962"/>
    </source>
</evidence>
<keyword evidence="6" id="KW-0472">Membrane</keyword>
<evidence type="ECO:0000256" key="4">
    <source>
        <dbReference type="ARBA" id="ARBA00022452"/>
    </source>
</evidence>
<dbReference type="Proteomes" id="UP000507962">
    <property type="component" value="Unassembled WGS sequence"/>
</dbReference>
<keyword evidence="8" id="KW-0732">Signal</keyword>
<dbReference type="GO" id="GO:0015288">
    <property type="term" value="F:porin activity"/>
    <property type="evidence" value="ECO:0007669"/>
    <property type="project" value="TreeGrafter"/>
</dbReference>
<dbReference type="RefSeq" id="WP_180137861.1">
    <property type="nucleotide sequence ID" value="NZ_CAADHO010000002.1"/>
</dbReference>
<evidence type="ECO:0000256" key="1">
    <source>
        <dbReference type="ARBA" id="ARBA00004442"/>
    </source>
</evidence>
<name>A0A4U8YJT6_9BACT</name>
<dbReference type="GO" id="GO:1990281">
    <property type="term" value="C:efflux pump complex"/>
    <property type="evidence" value="ECO:0007669"/>
    <property type="project" value="TreeGrafter"/>
</dbReference>
<keyword evidence="5" id="KW-0812">Transmembrane</keyword>
<keyword evidence="7" id="KW-0998">Cell outer membrane</keyword>
<dbReference type="PIRSF" id="PIRSF001892">
    <property type="entry name" value="CyaE"/>
    <property type="match status" value="1"/>
</dbReference>
<dbReference type="InterPro" id="IPR028351">
    <property type="entry name" value="CyaE"/>
</dbReference>
<comment type="subcellular location">
    <subcellularLocation>
        <location evidence="1">Cell outer membrane</location>
    </subcellularLocation>
</comment>
<gene>
    <name evidence="9" type="ORF">MSL71_12290</name>
</gene>
<comment type="similarity">
    <text evidence="2">Belongs to the outer membrane factor (OMF) (TC 1.B.17) family.</text>
</comment>
<accession>A0A4U8YJT6</accession>
<evidence type="ECO:0000256" key="2">
    <source>
        <dbReference type="ARBA" id="ARBA00007613"/>
    </source>
</evidence>
<evidence type="ECO:0000256" key="5">
    <source>
        <dbReference type="ARBA" id="ARBA00022692"/>
    </source>
</evidence>
<evidence type="ECO:0000256" key="8">
    <source>
        <dbReference type="SAM" id="SignalP"/>
    </source>
</evidence>
<dbReference type="InterPro" id="IPR051906">
    <property type="entry name" value="TolC-like"/>
</dbReference>
<organism evidence="9 10">
    <name type="scientific">Desulfoluna butyratoxydans</name>
    <dbReference type="NCBI Taxonomy" id="231438"/>
    <lineage>
        <taxon>Bacteria</taxon>
        <taxon>Pseudomonadati</taxon>
        <taxon>Thermodesulfobacteriota</taxon>
        <taxon>Desulfobacteria</taxon>
        <taxon>Desulfobacterales</taxon>
        <taxon>Desulfolunaceae</taxon>
        <taxon>Desulfoluna</taxon>
    </lineage>
</organism>
<reference evidence="9 10" key="1">
    <citation type="submission" date="2019-03" db="EMBL/GenBank/DDBJ databases">
        <authorList>
            <person name="Nijsse B."/>
        </authorList>
    </citation>
    <scope>NUCLEOTIDE SEQUENCE [LARGE SCALE GENOMIC DNA]</scope>
    <source>
        <strain evidence="9">Desulfoluna butyratoxydans MSL71</strain>
    </source>
</reference>
<evidence type="ECO:0000256" key="7">
    <source>
        <dbReference type="ARBA" id="ARBA00023237"/>
    </source>
</evidence>
<proteinExistence type="inferred from homology"/>
<dbReference type="PANTHER" id="PTHR30026:SF20">
    <property type="entry name" value="OUTER MEMBRANE PROTEIN TOLC"/>
    <property type="match status" value="1"/>
</dbReference>
<dbReference type="GO" id="GO:0009279">
    <property type="term" value="C:cell outer membrane"/>
    <property type="evidence" value="ECO:0007669"/>
    <property type="project" value="UniProtKB-SubCell"/>
</dbReference>
<protein>
    <submittedName>
        <fullName evidence="9">Outer membrane efflux protein</fullName>
    </submittedName>
</protein>
<dbReference type="Gene3D" id="1.20.1600.10">
    <property type="entry name" value="Outer membrane efflux proteins (OEP)"/>
    <property type="match status" value="1"/>
</dbReference>
<dbReference type="GO" id="GO:0015562">
    <property type="term" value="F:efflux transmembrane transporter activity"/>
    <property type="evidence" value="ECO:0007669"/>
    <property type="project" value="InterPro"/>
</dbReference>
<feature type="signal peptide" evidence="8">
    <location>
        <begin position="1"/>
        <end position="24"/>
    </location>
</feature>
<dbReference type="SUPFAM" id="SSF56954">
    <property type="entry name" value="Outer membrane efflux proteins (OEP)"/>
    <property type="match status" value="1"/>
</dbReference>
<dbReference type="AlphaFoldDB" id="A0A4U8YJT6"/>
<keyword evidence="4" id="KW-1134">Transmembrane beta strand</keyword>
<dbReference type="PANTHER" id="PTHR30026">
    <property type="entry name" value="OUTER MEMBRANE PROTEIN TOLC"/>
    <property type="match status" value="1"/>
</dbReference>
<feature type="chain" id="PRO_5020558682" evidence="8">
    <location>
        <begin position="25"/>
        <end position="444"/>
    </location>
</feature>
<sequence>MFLKARILVYIGLMALVAVLPAVAGQAGPQPIASLKVLDLATAQDIAVSGNPSIQAVQDRIEQARQQVRQKEAAWFPSLDAATSLTHTEDAANATLANDGDTYDASLSATLTLFDGFSRSYNLKSARYGETASVAAEKDARRLLIFNVAQSYYTLQSAEENIAIALSDKAYNARQLKEAEARHKAGAGSLSDVLNFKIKVNTAAATLLTAEKNHAVALTGLAALMGLDEAALPGDLTLAPLETTGTWDTAPLVTEDLITTALTLRPDLAQSDSNVKQAESAVGIARSGYYPTVSLTGALSGSREDDARYEGDDFGSSIGVTVKLNLFSGGETRAKVTEAEAARREARHNLEDVALTVKKEVREAVEEIDTAFRQVKLQEETVALTRQSRDLVEEEYRAGKTGVVKLNEAQNNLVSAEGGLVDARVSLLTAWEKIRSVTGTNLTR</sequence>
<keyword evidence="10" id="KW-1185">Reference proteome</keyword>
<evidence type="ECO:0000256" key="6">
    <source>
        <dbReference type="ARBA" id="ARBA00023136"/>
    </source>
</evidence>
<evidence type="ECO:0000313" key="9">
    <source>
        <dbReference type="EMBL" id="VFQ43594.1"/>
    </source>
</evidence>
<dbReference type="InterPro" id="IPR003423">
    <property type="entry name" value="OMP_efflux"/>
</dbReference>